<name>A0A6A6CP55_ZASCE</name>
<evidence type="ECO:0000313" key="2">
    <source>
        <dbReference type="EMBL" id="KAF2167652.1"/>
    </source>
</evidence>
<evidence type="ECO:0000256" key="1">
    <source>
        <dbReference type="SAM" id="SignalP"/>
    </source>
</evidence>
<proteinExistence type="predicted"/>
<dbReference type="GeneID" id="54559310"/>
<feature type="chain" id="PRO_5025538660" evidence="1">
    <location>
        <begin position="16"/>
        <end position="188"/>
    </location>
</feature>
<gene>
    <name evidence="2" type="ORF">M409DRAFT_21808</name>
</gene>
<dbReference type="AlphaFoldDB" id="A0A6A6CP55"/>
<reference evidence="2" key="1">
    <citation type="journal article" date="2020" name="Stud. Mycol.">
        <title>101 Dothideomycetes genomes: a test case for predicting lifestyles and emergence of pathogens.</title>
        <authorList>
            <person name="Haridas S."/>
            <person name="Albert R."/>
            <person name="Binder M."/>
            <person name="Bloem J."/>
            <person name="Labutti K."/>
            <person name="Salamov A."/>
            <person name="Andreopoulos B."/>
            <person name="Baker S."/>
            <person name="Barry K."/>
            <person name="Bills G."/>
            <person name="Bluhm B."/>
            <person name="Cannon C."/>
            <person name="Castanera R."/>
            <person name="Culley D."/>
            <person name="Daum C."/>
            <person name="Ezra D."/>
            <person name="Gonzalez J."/>
            <person name="Henrissat B."/>
            <person name="Kuo A."/>
            <person name="Liang C."/>
            <person name="Lipzen A."/>
            <person name="Lutzoni F."/>
            <person name="Magnuson J."/>
            <person name="Mondo S."/>
            <person name="Nolan M."/>
            <person name="Ohm R."/>
            <person name="Pangilinan J."/>
            <person name="Park H.-J."/>
            <person name="Ramirez L."/>
            <person name="Alfaro M."/>
            <person name="Sun H."/>
            <person name="Tritt A."/>
            <person name="Yoshinaga Y."/>
            <person name="Zwiers L.-H."/>
            <person name="Turgeon B."/>
            <person name="Goodwin S."/>
            <person name="Spatafora J."/>
            <person name="Crous P."/>
            <person name="Grigoriev I."/>
        </authorList>
    </citation>
    <scope>NUCLEOTIDE SEQUENCE</scope>
    <source>
        <strain evidence="2">ATCC 36951</strain>
    </source>
</reference>
<evidence type="ECO:0000313" key="3">
    <source>
        <dbReference type="Proteomes" id="UP000799537"/>
    </source>
</evidence>
<sequence>MLYLSLAALLAGGITCPVQKESQCPLQVDRFEYAPRPPAPELIGITRLPLPPVVEDQVLCDVTVNPRRTGCTGKATNLQGGTFLPDDNHVLAKIRFAGAPAAKDPASIYTGEQVIVVKTDNSTFPNSDPWKCLTCGIPKENNHATPVQSPDYGYPQAFANGKRVMAGFYIIDCGSLRVRRGSMCRSMY</sequence>
<keyword evidence="3" id="KW-1185">Reference proteome</keyword>
<keyword evidence="1" id="KW-0732">Signal</keyword>
<protein>
    <submittedName>
        <fullName evidence="2">Uncharacterized protein</fullName>
    </submittedName>
</protein>
<dbReference type="OrthoDB" id="10265322at2759"/>
<organism evidence="2 3">
    <name type="scientific">Zasmidium cellare ATCC 36951</name>
    <dbReference type="NCBI Taxonomy" id="1080233"/>
    <lineage>
        <taxon>Eukaryota</taxon>
        <taxon>Fungi</taxon>
        <taxon>Dikarya</taxon>
        <taxon>Ascomycota</taxon>
        <taxon>Pezizomycotina</taxon>
        <taxon>Dothideomycetes</taxon>
        <taxon>Dothideomycetidae</taxon>
        <taxon>Mycosphaerellales</taxon>
        <taxon>Mycosphaerellaceae</taxon>
        <taxon>Zasmidium</taxon>
    </lineage>
</organism>
<dbReference type="RefSeq" id="XP_033668541.1">
    <property type="nucleotide sequence ID" value="XM_033806038.1"/>
</dbReference>
<dbReference type="Proteomes" id="UP000799537">
    <property type="component" value="Unassembled WGS sequence"/>
</dbReference>
<accession>A0A6A6CP55</accession>
<dbReference type="EMBL" id="ML993592">
    <property type="protein sequence ID" value="KAF2167652.1"/>
    <property type="molecule type" value="Genomic_DNA"/>
</dbReference>
<feature type="signal peptide" evidence="1">
    <location>
        <begin position="1"/>
        <end position="15"/>
    </location>
</feature>